<comment type="function">
    <text evidence="18">Ubiquitin-protein ligase which is mainly involved pre-mRNA splicing and DNA repair. Required for pre-mRNA splicing as component of the spliceosome.</text>
</comment>
<dbReference type="InterPro" id="IPR036322">
    <property type="entry name" value="WD40_repeat_dom_sf"/>
</dbReference>
<dbReference type="EMBL" id="CAHR02000069">
    <property type="protein sequence ID" value="CCG82061.1"/>
    <property type="molecule type" value="Genomic_DNA"/>
</dbReference>
<evidence type="ECO:0000256" key="14">
    <source>
        <dbReference type="ARBA" id="ARBA00023136"/>
    </source>
</evidence>
<dbReference type="AlphaFoldDB" id="R4XCG7"/>
<dbReference type="Gene3D" id="1.20.1540.10">
    <property type="entry name" value="Rhomboid-like"/>
    <property type="match status" value="1"/>
</dbReference>
<feature type="transmembrane region" description="Helical" evidence="20">
    <location>
        <begin position="55"/>
        <end position="77"/>
    </location>
</feature>
<dbReference type="Proteomes" id="UP000013776">
    <property type="component" value="Unassembled WGS sequence"/>
</dbReference>
<evidence type="ECO:0000256" key="8">
    <source>
        <dbReference type="ARBA" id="ARBA00022692"/>
    </source>
</evidence>
<keyword evidence="19" id="KW-0175">Coiled coil</keyword>
<feature type="transmembrane region" description="Helical" evidence="20">
    <location>
        <begin position="121"/>
        <end position="139"/>
    </location>
</feature>
<dbReference type="SMART" id="SM00504">
    <property type="entry name" value="Ubox"/>
    <property type="match status" value="1"/>
</dbReference>
<dbReference type="InterPro" id="IPR001680">
    <property type="entry name" value="WD40_rpt"/>
</dbReference>
<dbReference type="GO" id="GO:0004252">
    <property type="term" value="F:serine-type endopeptidase activity"/>
    <property type="evidence" value="ECO:0007669"/>
    <property type="project" value="InterPro"/>
</dbReference>
<dbReference type="GO" id="GO:0016020">
    <property type="term" value="C:membrane"/>
    <property type="evidence" value="ECO:0007669"/>
    <property type="project" value="UniProtKB-SubCell"/>
</dbReference>
<evidence type="ECO:0000256" key="6">
    <source>
        <dbReference type="ARBA" id="ARBA00022664"/>
    </source>
</evidence>
<keyword evidence="5" id="KW-0853">WD repeat</keyword>
<keyword evidence="23" id="KW-1185">Reference proteome</keyword>
<evidence type="ECO:0000256" key="2">
    <source>
        <dbReference type="ARBA" id="ARBA00004141"/>
    </source>
</evidence>
<feature type="coiled-coil region" evidence="19">
    <location>
        <begin position="392"/>
        <end position="419"/>
    </location>
</feature>
<evidence type="ECO:0000313" key="22">
    <source>
        <dbReference type="EMBL" id="CCG82061.1"/>
    </source>
</evidence>
<evidence type="ECO:0000256" key="11">
    <source>
        <dbReference type="ARBA" id="ARBA00022763"/>
    </source>
</evidence>
<sequence>MGARFVSCMKEITNITDIVTGWPCPNATTSSGLTACTLSELCGNGVKAGATPNQWWRFIVPIFLHAGIVHIVFNLLVQLRLGAQIEMDLGAHILVPVYFAAGIGGFLFGGNFAGDGVTSTGASGAIFSIISLSLLDLLYHWGQIQAPRKGLLMLLADVIISFFLGLLPGVDNFSHIGGFIIGMLLGIALMRSPDSLARNKTPYDMVNEVQLSSIGTSNTNIRSDPKEHDRRTFLQQRSPWWWAYNVLRLICFALTILVFALLVKNFYNEDPPKCTWCKYLSFSGEAPEVPVLSRVSGSVFEKRLLDTYIAEHGKDPVNGEELSTDDIVEIKTSRVIKPRPPTATSIPSLLSIFQNEWDALALETYQVKQQLHQTRQELSTALYQHDAACRVIARITQERDEARSALSNLSQNLRETNSEDIAMSTDGAGTSVPQELQDTVTATMEELSAGRKKRKVPENWTTAEQLSTLKQKKSTPADTKLLNPSGVTAEHLTVAIHPSKTFLATSAGSGSWALTNSDNTTEYATLTNAADVKCLAFHPDGHLVALGCADGNVYIFHMLTGKIEAVFGPEAGSISSVAFSENGFWLAVSTEHADKVKVWHLAKSTVAAELEVGGGTRCVTWDYSGQFLACAGENGLKIWAYTKAQKSWSIAKQHEGAFRQAAWKEGASGLVLAGESGKVTLTL</sequence>
<comment type="similarity">
    <text evidence="4 18">Belongs to the WD repeat PRP19 family.</text>
</comment>
<feature type="transmembrane region" description="Helical" evidence="20">
    <location>
        <begin position="89"/>
        <end position="109"/>
    </location>
</feature>
<dbReference type="Pfam" id="PF12894">
    <property type="entry name" value="ANAPC4_WD40"/>
    <property type="match status" value="1"/>
</dbReference>
<dbReference type="SUPFAM" id="SSF57850">
    <property type="entry name" value="RING/U-box"/>
    <property type="match status" value="1"/>
</dbReference>
<evidence type="ECO:0000256" key="16">
    <source>
        <dbReference type="ARBA" id="ARBA00023204"/>
    </source>
</evidence>
<dbReference type="GO" id="GO:0005737">
    <property type="term" value="C:cytoplasm"/>
    <property type="evidence" value="ECO:0007669"/>
    <property type="project" value="TreeGrafter"/>
</dbReference>
<keyword evidence="16 18" id="KW-0234">DNA repair</keyword>
<dbReference type="SUPFAM" id="SSF50978">
    <property type="entry name" value="WD40 repeat-like"/>
    <property type="match status" value="1"/>
</dbReference>
<dbReference type="Pfam" id="PF08606">
    <property type="entry name" value="Prp19"/>
    <property type="match status" value="1"/>
</dbReference>
<proteinExistence type="inferred from homology"/>
<evidence type="ECO:0000259" key="21">
    <source>
        <dbReference type="SMART" id="SM00504"/>
    </source>
</evidence>
<protein>
    <recommendedName>
        <fullName evidence="18">Pre-mRNA-processing factor 19</fullName>
        <ecNumber evidence="18">2.3.2.27</ecNumber>
    </recommendedName>
</protein>
<dbReference type="GO" id="GO:0061630">
    <property type="term" value="F:ubiquitin protein ligase activity"/>
    <property type="evidence" value="ECO:0007669"/>
    <property type="project" value="UniProtKB-UniRule"/>
</dbReference>
<comment type="caution">
    <text evidence="22">The sequence shown here is derived from an EMBL/GenBank/DDBJ whole genome shotgun (WGS) entry which is preliminary data.</text>
</comment>
<evidence type="ECO:0000256" key="4">
    <source>
        <dbReference type="ARBA" id="ARBA00006388"/>
    </source>
</evidence>
<dbReference type="SMART" id="SM00320">
    <property type="entry name" value="WD40"/>
    <property type="match status" value="4"/>
</dbReference>
<evidence type="ECO:0000256" key="10">
    <source>
        <dbReference type="ARBA" id="ARBA00022737"/>
    </source>
</evidence>
<keyword evidence="13 20" id="KW-1133">Transmembrane helix</keyword>
<dbReference type="EC" id="2.3.2.27" evidence="18"/>
<name>R4XCG7_TAPDE</name>
<evidence type="ECO:0000256" key="12">
    <source>
        <dbReference type="ARBA" id="ARBA00022786"/>
    </source>
</evidence>
<dbReference type="eggNOG" id="KOG0289">
    <property type="taxonomic scope" value="Eukaryota"/>
</dbReference>
<keyword evidence="8 20" id="KW-0812">Transmembrane</keyword>
<dbReference type="InterPro" id="IPR022764">
    <property type="entry name" value="Peptidase_S54_rhomboid_dom"/>
</dbReference>
<comment type="subcellular location">
    <subcellularLocation>
        <location evidence="2">Membrane</location>
        <topology evidence="2">Multi-pass membrane protein</topology>
    </subcellularLocation>
    <subcellularLocation>
        <location evidence="1 18">Nucleus</location>
    </subcellularLocation>
</comment>
<evidence type="ECO:0000256" key="7">
    <source>
        <dbReference type="ARBA" id="ARBA00022679"/>
    </source>
</evidence>
<dbReference type="InterPro" id="IPR015943">
    <property type="entry name" value="WD40/YVTN_repeat-like_dom_sf"/>
</dbReference>
<dbReference type="GO" id="GO:0071006">
    <property type="term" value="C:U2-type catalytic step 1 spliceosome"/>
    <property type="evidence" value="ECO:0007669"/>
    <property type="project" value="TreeGrafter"/>
</dbReference>
<dbReference type="InterPro" id="IPR055340">
    <property type="entry name" value="RING-Ubox_PRP19"/>
</dbReference>
<keyword evidence="15 18" id="KW-0508">mRNA splicing</keyword>
<evidence type="ECO:0000256" key="15">
    <source>
        <dbReference type="ARBA" id="ARBA00023187"/>
    </source>
</evidence>
<dbReference type="STRING" id="1097556.R4XCG7"/>
<evidence type="ECO:0000256" key="18">
    <source>
        <dbReference type="RuleBase" id="RU367101"/>
    </source>
</evidence>
<dbReference type="eggNOG" id="KOG2289">
    <property type="taxonomic scope" value="Eukaryota"/>
</dbReference>
<keyword evidence="14 20" id="KW-0472">Membrane</keyword>
<gene>
    <name evidence="22" type="ORF">TAPDE_001990</name>
</gene>
<keyword evidence="12 18" id="KW-0833">Ubl conjugation pathway</keyword>
<feature type="transmembrane region" description="Helical" evidence="20">
    <location>
        <begin position="240"/>
        <end position="263"/>
    </location>
</feature>
<dbReference type="UniPathway" id="UPA00143"/>
<feature type="transmembrane region" description="Helical" evidence="20">
    <location>
        <begin position="173"/>
        <end position="190"/>
    </location>
</feature>
<reference evidence="22 23" key="1">
    <citation type="journal article" date="2013" name="MBio">
        <title>Genome sequencing of the plant pathogen Taphrina deformans, the causal agent of peach leaf curl.</title>
        <authorList>
            <person name="Cisse O.H."/>
            <person name="Almeida J.M.G.C.F."/>
            <person name="Fonseca A."/>
            <person name="Kumar A.A."/>
            <person name="Salojaervi J."/>
            <person name="Overmyer K."/>
            <person name="Hauser P.M."/>
            <person name="Pagni M."/>
        </authorList>
    </citation>
    <scope>NUCLEOTIDE SEQUENCE [LARGE SCALE GENOMIC DNA]</scope>
    <source>
        <strain evidence="23">PYCC 5710 / ATCC 11124 / CBS 356.35 / IMI 108563 / JCM 9778 / NBRC 8474</strain>
    </source>
</reference>
<dbReference type="GO" id="GO:0000398">
    <property type="term" value="P:mRNA splicing, via spliceosome"/>
    <property type="evidence" value="ECO:0007669"/>
    <property type="project" value="InterPro"/>
</dbReference>
<comment type="subunit">
    <text evidence="18">Homotetramer.</text>
</comment>
<dbReference type="CDD" id="cd16656">
    <property type="entry name" value="RING-Ubox_PRP19"/>
    <property type="match status" value="1"/>
</dbReference>
<dbReference type="PANTHER" id="PTHR43995:SF1">
    <property type="entry name" value="PRE-MRNA-PROCESSING FACTOR 19"/>
    <property type="match status" value="1"/>
</dbReference>
<evidence type="ECO:0000256" key="20">
    <source>
        <dbReference type="SAM" id="Phobius"/>
    </source>
</evidence>
<feature type="transmembrane region" description="Helical" evidence="20">
    <location>
        <begin position="151"/>
        <end position="167"/>
    </location>
</feature>
<keyword evidence="11 18" id="KW-0227">DNA damage</keyword>
<organism evidence="22 23">
    <name type="scientific">Taphrina deformans (strain PYCC 5710 / ATCC 11124 / CBS 356.35 / IMI 108563 / JCM 9778 / NBRC 8474)</name>
    <name type="common">Peach leaf curl fungus</name>
    <name type="synonym">Lalaria deformans</name>
    <dbReference type="NCBI Taxonomy" id="1097556"/>
    <lineage>
        <taxon>Eukaryota</taxon>
        <taxon>Fungi</taxon>
        <taxon>Dikarya</taxon>
        <taxon>Ascomycota</taxon>
        <taxon>Taphrinomycotina</taxon>
        <taxon>Taphrinomycetes</taxon>
        <taxon>Taphrinales</taxon>
        <taxon>Taphrinaceae</taxon>
        <taxon>Taphrina</taxon>
    </lineage>
</organism>
<feature type="domain" description="U-box" evidence="21">
    <location>
        <begin position="281"/>
        <end position="343"/>
    </location>
</feature>
<dbReference type="InterPro" id="IPR003613">
    <property type="entry name" value="Ubox_domain"/>
</dbReference>
<dbReference type="SUPFAM" id="SSF144091">
    <property type="entry name" value="Rhomboid-like"/>
    <property type="match status" value="1"/>
</dbReference>
<dbReference type="InterPro" id="IPR038959">
    <property type="entry name" value="Prp19"/>
</dbReference>
<dbReference type="InterPro" id="IPR013915">
    <property type="entry name" value="Prp19_cc"/>
</dbReference>
<dbReference type="GO" id="GO:0070534">
    <property type="term" value="P:protein K63-linked ubiquitination"/>
    <property type="evidence" value="ECO:0007669"/>
    <property type="project" value="UniProtKB-UniRule"/>
</dbReference>
<evidence type="ECO:0000256" key="5">
    <source>
        <dbReference type="ARBA" id="ARBA00022574"/>
    </source>
</evidence>
<comment type="catalytic activity">
    <reaction evidence="18">
        <text>S-ubiquitinyl-[E2 ubiquitin-conjugating enzyme]-L-cysteine + [acceptor protein]-L-lysine = [E2 ubiquitin-conjugating enzyme]-L-cysteine + N(6)-ubiquitinyl-[acceptor protein]-L-lysine.</text>
        <dbReference type="EC" id="2.3.2.27"/>
    </reaction>
</comment>
<evidence type="ECO:0000313" key="23">
    <source>
        <dbReference type="Proteomes" id="UP000013776"/>
    </source>
</evidence>
<evidence type="ECO:0000256" key="13">
    <source>
        <dbReference type="ARBA" id="ARBA00022989"/>
    </source>
</evidence>
<evidence type="ECO:0000256" key="3">
    <source>
        <dbReference type="ARBA" id="ARBA00004906"/>
    </source>
</evidence>
<accession>R4XCG7</accession>
<dbReference type="Gene3D" id="3.30.40.10">
    <property type="entry name" value="Zinc/RING finger domain, C3HC4 (zinc finger)"/>
    <property type="match status" value="1"/>
</dbReference>
<dbReference type="OrthoDB" id="687049at2759"/>
<dbReference type="GO" id="GO:0006281">
    <property type="term" value="P:DNA repair"/>
    <property type="evidence" value="ECO:0007669"/>
    <property type="project" value="UniProtKB-KW"/>
</dbReference>
<evidence type="ECO:0000256" key="9">
    <source>
        <dbReference type="ARBA" id="ARBA00022728"/>
    </source>
</evidence>
<dbReference type="InterPro" id="IPR024977">
    <property type="entry name" value="Apc4-like_WD40_dom"/>
</dbReference>
<dbReference type="FunFam" id="3.30.40.10:FF:000027">
    <property type="entry name" value="Pre-mRNA-processing factor 19, putative"/>
    <property type="match status" value="1"/>
</dbReference>
<evidence type="ECO:0000256" key="1">
    <source>
        <dbReference type="ARBA" id="ARBA00004123"/>
    </source>
</evidence>
<comment type="pathway">
    <text evidence="3 18">Protein modification; protein ubiquitination.</text>
</comment>
<dbReference type="Pfam" id="PF01694">
    <property type="entry name" value="Rhomboid"/>
    <property type="match status" value="1"/>
</dbReference>
<dbReference type="InterPro" id="IPR035952">
    <property type="entry name" value="Rhomboid-like_sf"/>
</dbReference>
<keyword evidence="17 18" id="KW-0539">Nucleus</keyword>
<keyword evidence="7 18" id="KW-0808">Transferase</keyword>
<dbReference type="InterPro" id="IPR013083">
    <property type="entry name" value="Znf_RING/FYVE/PHD"/>
</dbReference>
<evidence type="ECO:0000256" key="17">
    <source>
        <dbReference type="ARBA" id="ARBA00023242"/>
    </source>
</evidence>
<dbReference type="VEuPathDB" id="FungiDB:TAPDE_001990"/>
<dbReference type="Gene3D" id="2.130.10.10">
    <property type="entry name" value="YVTN repeat-like/Quinoprotein amine dehydrogenase"/>
    <property type="match status" value="1"/>
</dbReference>
<dbReference type="PANTHER" id="PTHR43995">
    <property type="entry name" value="PRE-MRNA-PROCESSING FACTOR 19"/>
    <property type="match status" value="1"/>
</dbReference>
<keyword evidence="9 18" id="KW-0747">Spliceosome</keyword>
<dbReference type="GO" id="GO:0000974">
    <property type="term" value="C:Prp19 complex"/>
    <property type="evidence" value="ECO:0007669"/>
    <property type="project" value="UniProtKB-UniRule"/>
</dbReference>
<evidence type="ECO:0000256" key="19">
    <source>
        <dbReference type="SAM" id="Coils"/>
    </source>
</evidence>
<keyword evidence="6 18" id="KW-0507">mRNA processing</keyword>
<keyword evidence="10" id="KW-0677">Repeat</keyword>